<keyword evidence="3" id="KW-1185">Reference proteome</keyword>
<evidence type="ECO:0000256" key="1">
    <source>
        <dbReference type="SAM" id="MobiDB-lite"/>
    </source>
</evidence>
<dbReference type="EMBL" id="JAVYJV010000017">
    <property type="protein sequence ID" value="KAK4349316.1"/>
    <property type="molecule type" value="Genomic_DNA"/>
</dbReference>
<name>A0AAE1V3U5_9SOLA</name>
<proteinExistence type="predicted"/>
<comment type="caution">
    <text evidence="2">The sequence shown here is derived from an EMBL/GenBank/DDBJ whole genome shotgun (WGS) entry which is preliminary data.</text>
</comment>
<evidence type="ECO:0000313" key="3">
    <source>
        <dbReference type="Proteomes" id="UP001291623"/>
    </source>
</evidence>
<gene>
    <name evidence="2" type="ORF">RND71_032071</name>
</gene>
<feature type="region of interest" description="Disordered" evidence="1">
    <location>
        <begin position="164"/>
        <end position="188"/>
    </location>
</feature>
<dbReference type="AlphaFoldDB" id="A0AAE1V3U5"/>
<sequence length="290" mass="33061">MNACMNVKFNTNHEMNKHNNIQMRMDACMNVKFNTNHEMNKHNIIRKSTTNMNDSSSPTQKKTPISIMADPNLSMRLELSSQFPHLNGKGESPFKYLFHPHRSSVETMIAIRDSTNSHGEDKLDKEVNSFRRYRPLHNLRKLHQITKAMSRTKKRVVMNCHASHNNKGKETNQLSHNEGSARKTIPDPLSSLFPASVEANRDTGDVPQEEVNFANFRSKNDKPLLPSSPEMNYSLKEPPFNSLWAKTPKLVNKGALGGARVVSEAPKNDLVIINQIRDYDLLNFIKRLVS</sequence>
<evidence type="ECO:0000313" key="2">
    <source>
        <dbReference type="EMBL" id="KAK4349316.1"/>
    </source>
</evidence>
<reference evidence="2" key="1">
    <citation type="submission" date="2023-12" db="EMBL/GenBank/DDBJ databases">
        <title>Genome assembly of Anisodus tanguticus.</title>
        <authorList>
            <person name="Wang Y.-J."/>
        </authorList>
    </citation>
    <scope>NUCLEOTIDE SEQUENCE</scope>
    <source>
        <strain evidence="2">KB-2021</strain>
        <tissue evidence="2">Leaf</tissue>
    </source>
</reference>
<accession>A0AAE1V3U5</accession>
<dbReference type="Proteomes" id="UP001291623">
    <property type="component" value="Unassembled WGS sequence"/>
</dbReference>
<protein>
    <submittedName>
        <fullName evidence="2">Uncharacterized protein</fullName>
    </submittedName>
</protein>
<organism evidence="2 3">
    <name type="scientific">Anisodus tanguticus</name>
    <dbReference type="NCBI Taxonomy" id="243964"/>
    <lineage>
        <taxon>Eukaryota</taxon>
        <taxon>Viridiplantae</taxon>
        <taxon>Streptophyta</taxon>
        <taxon>Embryophyta</taxon>
        <taxon>Tracheophyta</taxon>
        <taxon>Spermatophyta</taxon>
        <taxon>Magnoliopsida</taxon>
        <taxon>eudicotyledons</taxon>
        <taxon>Gunneridae</taxon>
        <taxon>Pentapetalae</taxon>
        <taxon>asterids</taxon>
        <taxon>lamiids</taxon>
        <taxon>Solanales</taxon>
        <taxon>Solanaceae</taxon>
        <taxon>Solanoideae</taxon>
        <taxon>Hyoscyameae</taxon>
        <taxon>Anisodus</taxon>
    </lineage>
</organism>